<dbReference type="AlphaFoldDB" id="A0A2C9C347"/>
<protein>
    <submittedName>
        <fullName evidence="1">Transmembrane protein</fullName>
    </submittedName>
</protein>
<dbReference type="WormBase" id="F11A6.16">
    <property type="protein sequence ID" value="CE52238"/>
    <property type="gene ID" value="WBGene00271780"/>
</dbReference>
<reference evidence="1 2" key="1">
    <citation type="journal article" date="1998" name="Science">
        <title>Genome sequence of the nematode C. elegans: a platform for investigating biology.</title>
        <authorList>
            <consortium name="The C. elegans sequencing consortium"/>
            <person name="Sulson J.E."/>
            <person name="Waterston R."/>
        </authorList>
    </citation>
    <scope>NUCLEOTIDE SEQUENCE [LARGE SCALE GENOMIC DNA]</scope>
    <source>
        <strain evidence="1 2">Bristol N2</strain>
    </source>
</reference>
<gene>
    <name evidence="1" type="ORF">CELE_F11A6.16</name>
    <name evidence="1 3" type="ORF">F11A6.16</name>
</gene>
<name>A0A2C9C347_CAEEL</name>
<evidence type="ECO:0000313" key="3">
    <source>
        <dbReference type="WormBase" id="F11A6.16"/>
    </source>
</evidence>
<keyword evidence="1" id="KW-0472">Membrane</keyword>
<dbReference type="AGR" id="WB:WBGene00271780"/>
<dbReference type="Bgee" id="WBGene00271780">
    <property type="expression patterns" value="Expressed in pharyngeal muscle cell (C elegans) and 2 other cell types or tissues"/>
</dbReference>
<evidence type="ECO:0000313" key="1">
    <source>
        <dbReference type="EMBL" id="SOF58715.1"/>
    </source>
</evidence>
<evidence type="ECO:0000313" key="2">
    <source>
        <dbReference type="Proteomes" id="UP000001940"/>
    </source>
</evidence>
<dbReference type="Proteomes" id="UP000001940">
    <property type="component" value="Chromosome I"/>
</dbReference>
<dbReference type="InParanoid" id="A0A2C9C347"/>
<keyword evidence="2" id="KW-1185">Reference proteome</keyword>
<keyword evidence="1" id="KW-0812">Transmembrane</keyword>
<dbReference type="Pfam" id="PF10917">
    <property type="entry name" value="Fungus-induced"/>
    <property type="match status" value="1"/>
</dbReference>
<dbReference type="SMR" id="A0A2C9C347"/>
<dbReference type="EMBL" id="BX284601">
    <property type="protein sequence ID" value="SOF58715.1"/>
    <property type="molecule type" value="Genomic_DNA"/>
</dbReference>
<dbReference type="InterPro" id="IPR024415">
    <property type="entry name" value="Fungus-induced"/>
</dbReference>
<sequence length="39" mass="4417">MNFYSVLVFAVFAVMLASGKRGLRREILLKNRIQVDSSS</sequence>
<organism evidence="1 2">
    <name type="scientific">Caenorhabditis elegans</name>
    <dbReference type="NCBI Taxonomy" id="6239"/>
    <lineage>
        <taxon>Eukaryota</taxon>
        <taxon>Metazoa</taxon>
        <taxon>Ecdysozoa</taxon>
        <taxon>Nematoda</taxon>
        <taxon>Chromadorea</taxon>
        <taxon>Rhabditida</taxon>
        <taxon>Rhabditina</taxon>
        <taxon>Rhabditomorpha</taxon>
        <taxon>Rhabditoidea</taxon>
        <taxon>Rhabditidae</taxon>
        <taxon>Peloderinae</taxon>
        <taxon>Caenorhabditis</taxon>
    </lineage>
</organism>
<accession>A0A2C9C347</accession>
<proteinExistence type="predicted"/>